<feature type="transmembrane region" description="Helical" evidence="1">
    <location>
        <begin position="113"/>
        <end position="131"/>
    </location>
</feature>
<dbReference type="GO" id="GO:0016020">
    <property type="term" value="C:membrane"/>
    <property type="evidence" value="ECO:0007669"/>
    <property type="project" value="InterPro"/>
</dbReference>
<comment type="caution">
    <text evidence="3">The sequence shown here is derived from an EMBL/GenBank/DDBJ whole genome shotgun (WGS) entry which is preliminary data.</text>
</comment>
<feature type="transmembrane region" description="Helical" evidence="1">
    <location>
        <begin position="59"/>
        <end position="76"/>
    </location>
</feature>
<dbReference type="Gene3D" id="1.10.3730.20">
    <property type="match status" value="1"/>
</dbReference>
<evidence type="ECO:0000313" key="4">
    <source>
        <dbReference type="Proteomes" id="UP000551563"/>
    </source>
</evidence>
<dbReference type="AlphaFoldDB" id="A0A7V6PGA0"/>
<keyword evidence="1" id="KW-0812">Transmembrane</keyword>
<dbReference type="Proteomes" id="UP000551563">
    <property type="component" value="Unassembled WGS sequence"/>
</dbReference>
<proteinExistence type="predicted"/>
<feature type="transmembrane region" description="Helical" evidence="1">
    <location>
        <begin position="6"/>
        <end position="23"/>
    </location>
</feature>
<organism evidence="3 4">
    <name type="scientific">Brucella intermedia</name>
    <dbReference type="NCBI Taxonomy" id="94625"/>
    <lineage>
        <taxon>Bacteria</taxon>
        <taxon>Pseudomonadati</taxon>
        <taxon>Pseudomonadota</taxon>
        <taxon>Alphaproteobacteria</taxon>
        <taxon>Hyphomicrobiales</taxon>
        <taxon>Brucellaceae</taxon>
        <taxon>Brucella/Ochrobactrum group</taxon>
        <taxon>Brucella</taxon>
    </lineage>
</organism>
<name>A0A7V6PGA0_9HYPH</name>
<evidence type="ECO:0000313" key="3">
    <source>
        <dbReference type="EMBL" id="HHV70346.1"/>
    </source>
</evidence>
<dbReference type="EMBL" id="DUMN01000638">
    <property type="protein sequence ID" value="HHV70346.1"/>
    <property type="molecule type" value="Genomic_DNA"/>
</dbReference>
<feature type="non-terminal residue" evidence="3">
    <location>
        <position position="1"/>
    </location>
</feature>
<dbReference type="InterPro" id="IPR037185">
    <property type="entry name" value="EmrE-like"/>
</dbReference>
<accession>A0A7V6PGA0</accession>
<feature type="transmembrane region" description="Helical" evidence="1">
    <location>
        <begin position="88"/>
        <end position="107"/>
    </location>
</feature>
<dbReference type="Pfam" id="PF00892">
    <property type="entry name" value="EamA"/>
    <property type="match status" value="1"/>
</dbReference>
<evidence type="ECO:0000256" key="1">
    <source>
        <dbReference type="SAM" id="Phobius"/>
    </source>
</evidence>
<gene>
    <name evidence="3" type="ORF">GXX48_22355</name>
</gene>
<protein>
    <submittedName>
        <fullName evidence="3">DMT family transporter</fullName>
    </submittedName>
</protein>
<feature type="domain" description="EamA" evidence="2">
    <location>
        <begin position="3"/>
        <end position="128"/>
    </location>
</feature>
<sequence length="145" mass="15581">SLLLPVAAMVMFAVYAVATRAVSKSDDAMTSFFYTGMAGAAALTFVGSFYLMPIARSDWFWMAALCACGIASHYFLIRAYDILEAGEVQPLTYLQLVIGACIAVTVFHEQLTWNIVAGALIVVGAGLFSVFRERQLGKSKPPALG</sequence>
<evidence type="ECO:0000259" key="2">
    <source>
        <dbReference type="Pfam" id="PF00892"/>
    </source>
</evidence>
<feature type="transmembrane region" description="Helical" evidence="1">
    <location>
        <begin position="32"/>
        <end position="53"/>
    </location>
</feature>
<reference evidence="3 4" key="1">
    <citation type="journal article" date="2020" name="Biotechnol. Biofuels">
        <title>New insights from the biogas microbiome by comprehensive genome-resolved metagenomics of nearly 1600 species originating from multiple anaerobic digesters.</title>
        <authorList>
            <person name="Campanaro S."/>
            <person name="Treu L."/>
            <person name="Rodriguez-R L.M."/>
            <person name="Kovalovszki A."/>
            <person name="Ziels R.M."/>
            <person name="Maus I."/>
            <person name="Zhu X."/>
            <person name="Kougias P.G."/>
            <person name="Basile A."/>
            <person name="Luo G."/>
            <person name="Schluter A."/>
            <person name="Konstantinidis K.T."/>
            <person name="Angelidaki I."/>
        </authorList>
    </citation>
    <scope>NUCLEOTIDE SEQUENCE [LARGE SCALE GENOMIC DNA]</scope>
    <source>
        <strain evidence="3">AS04akNAM_66</strain>
    </source>
</reference>
<keyword evidence="1" id="KW-1133">Transmembrane helix</keyword>
<dbReference type="InterPro" id="IPR000620">
    <property type="entry name" value="EamA_dom"/>
</dbReference>
<dbReference type="SUPFAM" id="SSF103481">
    <property type="entry name" value="Multidrug resistance efflux transporter EmrE"/>
    <property type="match status" value="1"/>
</dbReference>
<keyword evidence="1" id="KW-0472">Membrane</keyword>